<keyword evidence="6" id="KW-1185">Reference proteome</keyword>
<dbReference type="AlphaFoldDB" id="A0AAV2MHX3"/>
<dbReference type="GO" id="GO:0006396">
    <property type="term" value="P:RNA processing"/>
    <property type="evidence" value="ECO:0007669"/>
    <property type="project" value="InterPro"/>
</dbReference>
<evidence type="ECO:0008006" key="7">
    <source>
        <dbReference type="Google" id="ProtNLM"/>
    </source>
</evidence>
<dbReference type="PROSITE" id="PS50137">
    <property type="entry name" value="DS_RBD"/>
    <property type="match status" value="1"/>
</dbReference>
<feature type="domain" description="A to I editase" evidence="4">
    <location>
        <begin position="245"/>
        <end position="571"/>
    </location>
</feature>
<dbReference type="InterPro" id="IPR014720">
    <property type="entry name" value="dsRBD_dom"/>
</dbReference>
<evidence type="ECO:0000313" key="6">
    <source>
        <dbReference type="Proteomes" id="UP001497482"/>
    </source>
</evidence>
<dbReference type="Gene3D" id="3.30.160.20">
    <property type="match status" value="1"/>
</dbReference>
<feature type="region of interest" description="Disordered" evidence="2">
    <location>
        <begin position="166"/>
        <end position="201"/>
    </location>
</feature>
<sequence length="573" mass="63587">MWCGLRQTPVKALAVLDMFNGNMPMGRGCCYAQALKKDLPIQPYVDHKPSVSIFNQAEQEEKPRGGYRPEWYNKARCTPQVVIDQYLQGETHPVSVLHELSQMLQFQLAFKETGGTENIPGFYFAFCAIIDGVEHKAGVGITKKDAKKNAAKLALDDLLPTLGNYTSALPDKTDAPPPLPVNEEPSNSQVSHRTNRERRNPTANLQIPHAVRDQLAKLMNNHPEFSNCAGTTAAFVIQTVSGSEVVALGTGNYSTRDNTSNGRVVHDSHAVVTARRSFMRYLYRHLLMFYSKTAHLTEKSIFQMNSSSGLLSLKSGITLHLYMNQLPKGSAQIPANLRLNPRSISTLQDNNEISLHLSVEEKVFSVFSATEQITSKMVSMSATDKITQWQVLGYQGALLSHFIEPVYVQTILIGDSGCKDTRGMEISVSQRVEGITPQLPIYYCLERPHIRLVPFVATCGTDGGHLVNCINWSEGDSSLEVVDGLEGKTIEESPFKSGFALASRLCKAAMFHRFKLVAKEAQKQNLLSMSSYREAKTMAEPYQKAKTVLKEYLSQQGFGSWLAKCSISDNFSM</sequence>
<proteinExistence type="predicted"/>
<dbReference type="PROSITE" id="PS50141">
    <property type="entry name" value="A_DEAMIN_EDITASE"/>
    <property type="match status" value="1"/>
</dbReference>
<evidence type="ECO:0000259" key="4">
    <source>
        <dbReference type="PROSITE" id="PS50141"/>
    </source>
</evidence>
<feature type="domain" description="DRBM" evidence="3">
    <location>
        <begin position="92"/>
        <end position="160"/>
    </location>
</feature>
<dbReference type="EMBL" id="OZ035830">
    <property type="protein sequence ID" value="CAL1612786.1"/>
    <property type="molecule type" value="Genomic_DNA"/>
</dbReference>
<dbReference type="GO" id="GO:0003726">
    <property type="term" value="F:double-stranded RNA adenosine deaminase activity"/>
    <property type="evidence" value="ECO:0007669"/>
    <property type="project" value="TreeGrafter"/>
</dbReference>
<dbReference type="Pfam" id="PF02137">
    <property type="entry name" value="A_deamin"/>
    <property type="match status" value="1"/>
</dbReference>
<name>A0AAV2MHX3_KNICA</name>
<dbReference type="Pfam" id="PF00035">
    <property type="entry name" value="dsrm"/>
    <property type="match status" value="1"/>
</dbReference>
<dbReference type="Proteomes" id="UP001497482">
    <property type="component" value="Chromosome 8"/>
</dbReference>
<dbReference type="InterPro" id="IPR002466">
    <property type="entry name" value="A_deamin"/>
</dbReference>
<protein>
    <recommendedName>
        <fullName evidence="7">Adenosine deaminase</fullName>
    </recommendedName>
</protein>
<dbReference type="GO" id="GO:0003725">
    <property type="term" value="F:double-stranded RNA binding"/>
    <property type="evidence" value="ECO:0007669"/>
    <property type="project" value="TreeGrafter"/>
</dbReference>
<dbReference type="PANTHER" id="PTHR10910:SF103">
    <property type="entry name" value="ADENOSINE DEAMINASE DOMAIN-CONTAINING PROTEIN 1"/>
    <property type="match status" value="1"/>
</dbReference>
<keyword evidence="1" id="KW-0694">RNA-binding</keyword>
<evidence type="ECO:0000259" key="3">
    <source>
        <dbReference type="PROSITE" id="PS50137"/>
    </source>
</evidence>
<evidence type="ECO:0000256" key="2">
    <source>
        <dbReference type="SAM" id="MobiDB-lite"/>
    </source>
</evidence>
<dbReference type="PANTHER" id="PTHR10910">
    <property type="entry name" value="EUKARYOTE SPECIFIC DSRNA BINDING PROTEIN"/>
    <property type="match status" value="1"/>
</dbReference>
<gene>
    <name evidence="5" type="ORF">KC01_LOCUS39079</name>
</gene>
<dbReference type="GO" id="GO:0008251">
    <property type="term" value="F:tRNA-specific adenosine deaminase activity"/>
    <property type="evidence" value="ECO:0007669"/>
    <property type="project" value="TreeGrafter"/>
</dbReference>
<reference evidence="5 6" key="1">
    <citation type="submission" date="2024-04" db="EMBL/GenBank/DDBJ databases">
        <authorList>
            <person name="Waldvogel A.-M."/>
            <person name="Schoenle A."/>
        </authorList>
    </citation>
    <scope>NUCLEOTIDE SEQUENCE [LARGE SCALE GENOMIC DNA]</scope>
</reference>
<dbReference type="SMART" id="SM00552">
    <property type="entry name" value="ADEAMc"/>
    <property type="match status" value="1"/>
</dbReference>
<organism evidence="5 6">
    <name type="scientific">Knipowitschia caucasica</name>
    <name type="common">Caucasian dwarf goby</name>
    <name type="synonym">Pomatoschistus caucasicus</name>
    <dbReference type="NCBI Taxonomy" id="637954"/>
    <lineage>
        <taxon>Eukaryota</taxon>
        <taxon>Metazoa</taxon>
        <taxon>Chordata</taxon>
        <taxon>Craniata</taxon>
        <taxon>Vertebrata</taxon>
        <taxon>Euteleostomi</taxon>
        <taxon>Actinopterygii</taxon>
        <taxon>Neopterygii</taxon>
        <taxon>Teleostei</taxon>
        <taxon>Neoteleostei</taxon>
        <taxon>Acanthomorphata</taxon>
        <taxon>Gobiaria</taxon>
        <taxon>Gobiiformes</taxon>
        <taxon>Gobioidei</taxon>
        <taxon>Gobiidae</taxon>
        <taxon>Gobiinae</taxon>
        <taxon>Knipowitschia</taxon>
    </lineage>
</organism>
<evidence type="ECO:0000313" key="5">
    <source>
        <dbReference type="EMBL" id="CAL1612786.1"/>
    </source>
</evidence>
<dbReference type="GO" id="GO:0005730">
    <property type="term" value="C:nucleolus"/>
    <property type="evidence" value="ECO:0007669"/>
    <property type="project" value="TreeGrafter"/>
</dbReference>
<dbReference type="GO" id="GO:0005737">
    <property type="term" value="C:cytoplasm"/>
    <property type="evidence" value="ECO:0007669"/>
    <property type="project" value="TreeGrafter"/>
</dbReference>
<dbReference type="SUPFAM" id="SSF54768">
    <property type="entry name" value="dsRNA-binding domain-like"/>
    <property type="match status" value="1"/>
</dbReference>
<dbReference type="GO" id="GO:0006382">
    <property type="term" value="P:adenosine to inosine editing"/>
    <property type="evidence" value="ECO:0007669"/>
    <property type="project" value="TreeGrafter"/>
</dbReference>
<evidence type="ECO:0000256" key="1">
    <source>
        <dbReference type="PROSITE-ProRule" id="PRU00266"/>
    </source>
</evidence>
<dbReference type="SMART" id="SM00358">
    <property type="entry name" value="DSRM"/>
    <property type="match status" value="1"/>
</dbReference>
<accession>A0AAV2MHX3</accession>